<dbReference type="GO" id="GO:0005840">
    <property type="term" value="C:ribosome"/>
    <property type="evidence" value="ECO:0007669"/>
    <property type="project" value="UniProtKB-KW"/>
</dbReference>
<dbReference type="InterPro" id="IPR023574">
    <property type="entry name" value="Ribosomal_uL4_dom_sf"/>
</dbReference>
<comment type="subunit">
    <text evidence="7">Part of the 50S ribosomal subunit.</text>
</comment>
<sequence>MQLNVNGAQAIEVSERTFGGEFNETLVHQAVVAYMAGGRQGTRAQKTRSEVSGGGKKPWRQKGTGRARAGTIRSPIWRSGGTTFAAKPQDHSQKLNKKMYRAALRSILSELVRQERLVVVEDFAVEAPKTKALLGKLNGLGLTDVLIVSDAVDQNLYLAARNLPHVDVRDVQGSDPVSLIAYDKVLITVSAVKKFEELLG</sequence>
<gene>
    <name evidence="7" type="primary">rplD</name>
    <name evidence="9" type="ORF">KF707C_5540</name>
</gene>
<organism evidence="9 10">
    <name type="scientific">Metapseudomonas furukawaii</name>
    <name type="common">Pseudomonas furukawaii</name>
    <dbReference type="NCBI Taxonomy" id="1149133"/>
    <lineage>
        <taxon>Bacteria</taxon>
        <taxon>Pseudomonadati</taxon>
        <taxon>Pseudomonadota</taxon>
        <taxon>Gammaproteobacteria</taxon>
        <taxon>Pseudomonadales</taxon>
        <taxon>Pseudomonadaceae</taxon>
        <taxon>Metapseudomonas</taxon>
    </lineage>
</organism>
<evidence type="ECO:0000256" key="2">
    <source>
        <dbReference type="ARBA" id="ARBA00022730"/>
    </source>
</evidence>
<dbReference type="SUPFAM" id="SSF52166">
    <property type="entry name" value="Ribosomal protein L4"/>
    <property type="match status" value="1"/>
</dbReference>
<dbReference type="Proteomes" id="UP000218554">
    <property type="component" value="Chromosome"/>
</dbReference>
<dbReference type="GO" id="GO:0003735">
    <property type="term" value="F:structural constituent of ribosome"/>
    <property type="evidence" value="ECO:0007669"/>
    <property type="project" value="InterPro"/>
</dbReference>
<evidence type="ECO:0000256" key="1">
    <source>
        <dbReference type="ARBA" id="ARBA00010528"/>
    </source>
</evidence>
<evidence type="ECO:0000256" key="3">
    <source>
        <dbReference type="ARBA" id="ARBA00022884"/>
    </source>
</evidence>
<dbReference type="PANTHER" id="PTHR10746:SF6">
    <property type="entry name" value="LARGE RIBOSOMAL SUBUNIT PROTEIN UL4M"/>
    <property type="match status" value="1"/>
</dbReference>
<proteinExistence type="inferred from homology"/>
<accession>A0AAD1BW74</accession>
<keyword evidence="5 7" id="KW-0687">Ribonucleoprotein</keyword>
<dbReference type="Gene3D" id="3.40.1370.10">
    <property type="match status" value="1"/>
</dbReference>
<reference evidence="9 10" key="2">
    <citation type="journal article" date="2017" name="Int. J. Syst. Evol. Microbiol.">
        <title>Pseudomonas furukawaii sp. nov., a polychlorinated biphenyl-degrading bacterium isolated from biphenyl-contaminated soil in Japan.</title>
        <authorList>
            <person name="Kimura N."/>
            <person name="Watanabe T."/>
            <person name="Suenaga H."/>
            <person name="Fujihara H."/>
            <person name="Futagami T."/>
            <person name="Goto M."/>
            <person name="Hanada S."/>
            <person name="Hirose J."/>
        </authorList>
    </citation>
    <scope>NUCLEOTIDE SEQUENCE [LARGE SCALE GENOMIC DNA]</scope>
    <source>
        <strain evidence="10">DSM 10086 / NBRC 110670 / KF707</strain>
    </source>
</reference>
<evidence type="ECO:0000256" key="6">
    <source>
        <dbReference type="ARBA" id="ARBA00035244"/>
    </source>
</evidence>
<evidence type="ECO:0000256" key="7">
    <source>
        <dbReference type="HAMAP-Rule" id="MF_01328"/>
    </source>
</evidence>
<dbReference type="GO" id="GO:1990904">
    <property type="term" value="C:ribonucleoprotein complex"/>
    <property type="evidence" value="ECO:0007669"/>
    <property type="project" value="UniProtKB-KW"/>
</dbReference>
<evidence type="ECO:0000256" key="4">
    <source>
        <dbReference type="ARBA" id="ARBA00022980"/>
    </source>
</evidence>
<dbReference type="HAMAP" id="MF_01328_B">
    <property type="entry name" value="Ribosomal_uL4_B"/>
    <property type="match status" value="1"/>
</dbReference>
<evidence type="ECO:0000313" key="10">
    <source>
        <dbReference type="Proteomes" id="UP000218554"/>
    </source>
</evidence>
<evidence type="ECO:0000256" key="8">
    <source>
        <dbReference type="SAM" id="MobiDB-lite"/>
    </source>
</evidence>
<keyword evidence="10" id="KW-1185">Reference proteome</keyword>
<name>A0AAD1BW74_METFU</name>
<dbReference type="FunFam" id="3.40.1370.10:FF:000001">
    <property type="entry name" value="50S ribosomal protein L4"/>
    <property type="match status" value="1"/>
</dbReference>
<keyword evidence="3 7" id="KW-0694">RNA-binding</keyword>
<dbReference type="GO" id="GO:0019843">
    <property type="term" value="F:rRNA binding"/>
    <property type="evidence" value="ECO:0007669"/>
    <property type="project" value="UniProtKB-UniRule"/>
</dbReference>
<dbReference type="KEGG" id="pfuw:KF707C_5540"/>
<dbReference type="InterPro" id="IPR013005">
    <property type="entry name" value="Ribosomal_uL4-like"/>
</dbReference>
<comment type="function">
    <text evidence="7">Forms part of the polypeptide exit tunnel.</text>
</comment>
<dbReference type="InterPro" id="IPR002136">
    <property type="entry name" value="Ribosomal_uL4"/>
</dbReference>
<comment type="function">
    <text evidence="7">One of the primary rRNA binding proteins, this protein initially binds near the 5'-end of the 23S rRNA. It is important during the early stages of 50S assembly. It makes multiple contacts with different domains of the 23S rRNA in the assembled 50S subunit and ribosome.</text>
</comment>
<dbReference type="RefSeq" id="WP_003448725.1">
    <property type="nucleotide sequence ID" value="NZ_AJMR01000042.1"/>
</dbReference>
<reference evidence="10" key="1">
    <citation type="submission" date="2015-05" db="EMBL/GenBank/DDBJ databases">
        <title>Draft genome sequencing of a biphenyl-degrading bacterium, Pseudomonas balearica KF707 (=NBRC110670).</title>
        <authorList>
            <person name="Kimura N."/>
            <person name="Hirose J."/>
            <person name="Watanabe T."/>
            <person name="Suenaga H."/>
            <person name="Fujihara H."/>
            <person name="Noguchi M."/>
            <person name="Hashimoto M."/>
            <person name="Shimodaira J."/>
            <person name="Tsuchikane K."/>
            <person name="Hosoyama A."/>
            <person name="Yamazoe A."/>
            <person name="Fujita N."/>
            <person name="Furukawa K."/>
        </authorList>
    </citation>
    <scope>NUCLEOTIDE SEQUENCE [LARGE SCALE GENOMIC DNA]</scope>
    <source>
        <strain evidence="10">DSM 10086 / NBRC 110670 / KF707</strain>
    </source>
</reference>
<dbReference type="EMBL" id="AP014862">
    <property type="protein sequence ID" value="BAU72242.1"/>
    <property type="molecule type" value="Genomic_DNA"/>
</dbReference>
<dbReference type="Pfam" id="PF00573">
    <property type="entry name" value="Ribosomal_L4"/>
    <property type="match status" value="1"/>
</dbReference>
<dbReference type="NCBIfam" id="TIGR03953">
    <property type="entry name" value="rplD_bact"/>
    <property type="match status" value="1"/>
</dbReference>
<dbReference type="PANTHER" id="PTHR10746">
    <property type="entry name" value="50S RIBOSOMAL PROTEIN L4"/>
    <property type="match status" value="1"/>
</dbReference>
<keyword evidence="4 7" id="KW-0689">Ribosomal protein</keyword>
<evidence type="ECO:0000313" key="9">
    <source>
        <dbReference type="EMBL" id="BAU72242.1"/>
    </source>
</evidence>
<feature type="region of interest" description="Disordered" evidence="8">
    <location>
        <begin position="39"/>
        <end position="68"/>
    </location>
</feature>
<evidence type="ECO:0000256" key="5">
    <source>
        <dbReference type="ARBA" id="ARBA00023274"/>
    </source>
</evidence>
<dbReference type="GO" id="GO:0006412">
    <property type="term" value="P:translation"/>
    <property type="evidence" value="ECO:0007669"/>
    <property type="project" value="UniProtKB-UniRule"/>
</dbReference>
<protein>
    <recommendedName>
        <fullName evidence="6 7">Large ribosomal subunit protein uL4</fullName>
    </recommendedName>
</protein>
<dbReference type="AlphaFoldDB" id="A0AAD1BW74"/>
<keyword evidence="2 7" id="KW-0699">rRNA-binding</keyword>
<comment type="similarity">
    <text evidence="1 7">Belongs to the universal ribosomal protein uL4 family.</text>
</comment>